<sequence length="153" mass="16166">MFEAKIKELGLELPPAPQPMGVYKPIVQVGNLVYLSGHAPLKSDKTIITGRIGDDMDVEAGYAAARLTGLAILATLRQHLGSVDQVVRLVKLFGLVRCTEAFDAQPSVINGCSELFRDVFGEDAGIAARSAVGANSLPGGMAVEIEAIFEVQA</sequence>
<dbReference type="CDD" id="cd02199">
    <property type="entry name" value="YjgF_YER057c_UK114_like_1"/>
    <property type="match status" value="1"/>
</dbReference>
<gene>
    <name evidence="2" type="ORF">SAMN06265222_114102</name>
</gene>
<organism evidence="2 3">
    <name type="scientific">Neorhodopirellula lusitana</name>
    <dbReference type="NCBI Taxonomy" id="445327"/>
    <lineage>
        <taxon>Bacteria</taxon>
        <taxon>Pseudomonadati</taxon>
        <taxon>Planctomycetota</taxon>
        <taxon>Planctomycetia</taxon>
        <taxon>Pirellulales</taxon>
        <taxon>Pirellulaceae</taxon>
        <taxon>Neorhodopirellula</taxon>
    </lineage>
</organism>
<dbReference type="Pfam" id="PF14588">
    <property type="entry name" value="YjgF_endoribonc"/>
    <property type="match status" value="1"/>
</dbReference>
<dbReference type="InterPro" id="IPR013813">
    <property type="entry name" value="Endoribo_LPSP/chorism_mut-like"/>
</dbReference>
<accession>A0ABY1QIE0</accession>
<reference evidence="2 3" key="1">
    <citation type="submission" date="2017-05" db="EMBL/GenBank/DDBJ databases">
        <authorList>
            <person name="Varghese N."/>
            <person name="Submissions S."/>
        </authorList>
    </citation>
    <scope>NUCLEOTIDE SEQUENCE [LARGE SCALE GENOMIC DNA]</scope>
    <source>
        <strain evidence="2 3">DSM 25457</strain>
    </source>
</reference>
<dbReference type="PANTHER" id="PTHR43760:SF1">
    <property type="entry name" value="ENDORIBONUCLEASE L-PSP_CHORISMATE MUTASE-LIKE DOMAIN-CONTAINING PROTEIN"/>
    <property type="match status" value="1"/>
</dbReference>
<keyword evidence="3" id="KW-1185">Reference proteome</keyword>
<dbReference type="InterPro" id="IPR035959">
    <property type="entry name" value="RutC-like_sf"/>
</dbReference>
<evidence type="ECO:0000313" key="3">
    <source>
        <dbReference type="Proteomes" id="UP001158067"/>
    </source>
</evidence>
<dbReference type="RefSeq" id="WP_283434493.1">
    <property type="nucleotide sequence ID" value="NZ_FXUG01000014.1"/>
</dbReference>
<proteinExistence type="predicted"/>
<name>A0ABY1QIE0_9BACT</name>
<feature type="domain" description="Endoribonuclease L-PSP/chorismate mutase-like" evidence="1">
    <location>
        <begin position="4"/>
        <end position="129"/>
    </location>
</feature>
<dbReference type="Proteomes" id="UP001158067">
    <property type="component" value="Unassembled WGS sequence"/>
</dbReference>
<dbReference type="EMBL" id="FXUG01000014">
    <property type="protein sequence ID" value="SMP71716.1"/>
    <property type="molecule type" value="Genomic_DNA"/>
</dbReference>
<protein>
    <submittedName>
        <fullName evidence="2">Enamine deaminase RidA, house cleaning of reactive enamine intermediates, YjgF/YER057c/UK114 family</fullName>
    </submittedName>
</protein>
<dbReference type="SUPFAM" id="SSF55298">
    <property type="entry name" value="YjgF-like"/>
    <property type="match status" value="1"/>
</dbReference>
<dbReference type="PANTHER" id="PTHR43760">
    <property type="entry name" value="ENDORIBONUCLEASE-RELATED"/>
    <property type="match status" value="1"/>
</dbReference>
<evidence type="ECO:0000313" key="2">
    <source>
        <dbReference type="EMBL" id="SMP71716.1"/>
    </source>
</evidence>
<dbReference type="Gene3D" id="3.30.1330.40">
    <property type="entry name" value="RutC-like"/>
    <property type="match status" value="1"/>
</dbReference>
<evidence type="ECO:0000259" key="1">
    <source>
        <dbReference type="Pfam" id="PF14588"/>
    </source>
</evidence>
<comment type="caution">
    <text evidence="2">The sequence shown here is derived from an EMBL/GenBank/DDBJ whole genome shotgun (WGS) entry which is preliminary data.</text>
</comment>